<protein>
    <recommendedName>
        <fullName evidence="3">Phage tail protein</fullName>
    </recommendedName>
</protein>
<dbReference type="EMBL" id="VWPJ01000018">
    <property type="protein sequence ID" value="KAA5604428.1"/>
    <property type="molecule type" value="Genomic_DNA"/>
</dbReference>
<evidence type="ECO:0000313" key="2">
    <source>
        <dbReference type="Proteomes" id="UP000324065"/>
    </source>
</evidence>
<comment type="caution">
    <text evidence="1">The sequence shown here is derived from an EMBL/GenBank/DDBJ whole genome shotgun (WGS) entry which is preliminary data.</text>
</comment>
<reference evidence="1 2" key="1">
    <citation type="submission" date="2019-09" db="EMBL/GenBank/DDBJ databases">
        <title>Genome sequence of Roseospira marina, one of the more divergent members of the non-sulfur purple photosynthetic bacterial family, the Rhodospirillaceae.</title>
        <authorList>
            <person name="Meyer T."/>
            <person name="Kyndt J."/>
        </authorList>
    </citation>
    <scope>NUCLEOTIDE SEQUENCE [LARGE SCALE GENOMIC DNA]</scope>
    <source>
        <strain evidence="1 2">DSM 15113</strain>
    </source>
</reference>
<keyword evidence="2" id="KW-1185">Reference proteome</keyword>
<proteinExistence type="predicted"/>
<dbReference type="OrthoDB" id="8795416at2"/>
<sequence>MTAFPPALQARLDAKKFEQTHQDPAMRAETEGGYVITRPRFTRRPRRSWTLGLTNIYDDDKATLEAFWNEVRGGSTAFDLTLPITGEVVPVRFADGSTMKFEYTGSILQDDGVHGGRWDVSGLTVQEV</sequence>
<organism evidence="1 2">
    <name type="scientific">Roseospira marina</name>
    <dbReference type="NCBI Taxonomy" id="140057"/>
    <lineage>
        <taxon>Bacteria</taxon>
        <taxon>Pseudomonadati</taxon>
        <taxon>Pseudomonadota</taxon>
        <taxon>Alphaproteobacteria</taxon>
        <taxon>Rhodospirillales</taxon>
        <taxon>Rhodospirillaceae</taxon>
        <taxon>Roseospira</taxon>
    </lineage>
</organism>
<dbReference type="Proteomes" id="UP000324065">
    <property type="component" value="Unassembled WGS sequence"/>
</dbReference>
<evidence type="ECO:0000313" key="1">
    <source>
        <dbReference type="EMBL" id="KAA5604428.1"/>
    </source>
</evidence>
<dbReference type="AlphaFoldDB" id="A0A5M6I9S0"/>
<name>A0A5M6I9S0_9PROT</name>
<evidence type="ECO:0008006" key="3">
    <source>
        <dbReference type="Google" id="ProtNLM"/>
    </source>
</evidence>
<dbReference type="RefSeq" id="WP_150063518.1">
    <property type="nucleotide sequence ID" value="NZ_JACHII010000014.1"/>
</dbReference>
<accession>A0A5M6I9S0</accession>
<gene>
    <name evidence="1" type="ORF">F1188_16350</name>
</gene>